<accession>A0ABU1APV3</accession>
<dbReference type="Proteomes" id="UP001225316">
    <property type="component" value="Unassembled WGS sequence"/>
</dbReference>
<feature type="region of interest" description="Disordered" evidence="1">
    <location>
        <begin position="1"/>
        <end position="44"/>
    </location>
</feature>
<reference evidence="2 3" key="1">
    <citation type="submission" date="2023-04" db="EMBL/GenBank/DDBJ databases">
        <title>A novel bacteria isolated from coastal sediment.</title>
        <authorList>
            <person name="Liu X.-J."/>
            <person name="Du Z.-J."/>
        </authorList>
    </citation>
    <scope>NUCLEOTIDE SEQUENCE [LARGE SCALE GENOMIC DNA]</scope>
    <source>
        <strain evidence="2 3">SDUM461003</strain>
    </source>
</reference>
<keyword evidence="3" id="KW-1185">Reference proteome</keyword>
<gene>
    <name evidence="2" type="ORF">QEH52_01695</name>
</gene>
<dbReference type="EMBL" id="JARXHW010000002">
    <property type="protein sequence ID" value="MDQ8206205.1"/>
    <property type="molecule type" value="Genomic_DNA"/>
</dbReference>
<feature type="compositionally biased region" description="Basic and acidic residues" evidence="1">
    <location>
        <begin position="1"/>
        <end position="22"/>
    </location>
</feature>
<sequence length="561" mass="63126">MGDDQTDKANAKARELLGKEADAPAPGFEPRVLNGGETTGDGETPQFEFIKLPGEGRPLSQFADEMGRVCAERDVFRRETVPCTINPESGAMEAIVPDRFRTFVEDFAVTHVDKWSKAKEDFIKLPKTMTKDVAGGVLSADQFIYKLKRLDRVNNVRMPVMRRDGRIELLPEGYDRESHTYTMPSKIEIRDMQPEEARKVIDSLLQEFPFGDFDEHGFSRSKAVAIAGMLGLYGTCLLGLSGRRMNFVYTANSQRSGKSLLAQCAITPVTGGSEVQTIPDSKEEFRKVLDTEAIASSPCIFFDDLEGNIKNNTLNAFLTASVWTGRLMNSQKKFKAPKVSVVYLTGNNLTLSTDISGRTLLCELYVKEADPQARKVKRVIDEAYLSRDDVRGDLLSAMWALVQHWDAQGRPKPDRTIRGYEEWSNIFGGIIECNGWGNPLLRPDTAHSGDTEMTDMLDLVEYLVDELPAGETERDYDFQELGQICVESSYFTWMIDYTERSGEFPGSKVYELKPKSKAILGKMWTNKYGGRIFTMRSGQRVEFGSRGKNRQKKYLIQLLPS</sequence>
<evidence type="ECO:0008006" key="4">
    <source>
        <dbReference type="Google" id="ProtNLM"/>
    </source>
</evidence>
<name>A0ABU1APV3_9BACT</name>
<organism evidence="2 3">
    <name type="scientific">Thalassobacterium maritimum</name>
    <dbReference type="NCBI Taxonomy" id="3041265"/>
    <lineage>
        <taxon>Bacteria</taxon>
        <taxon>Pseudomonadati</taxon>
        <taxon>Verrucomicrobiota</taxon>
        <taxon>Opitutia</taxon>
        <taxon>Puniceicoccales</taxon>
        <taxon>Coraliomargaritaceae</taxon>
        <taxon>Thalassobacterium</taxon>
    </lineage>
</organism>
<evidence type="ECO:0000256" key="1">
    <source>
        <dbReference type="SAM" id="MobiDB-lite"/>
    </source>
</evidence>
<proteinExistence type="predicted"/>
<protein>
    <recommendedName>
        <fullName evidence="4">DUF927 domain-containing protein</fullName>
    </recommendedName>
</protein>
<dbReference type="RefSeq" id="WP_308948211.1">
    <property type="nucleotide sequence ID" value="NZ_JARXHW010000002.1"/>
</dbReference>
<evidence type="ECO:0000313" key="3">
    <source>
        <dbReference type="Proteomes" id="UP001225316"/>
    </source>
</evidence>
<evidence type="ECO:0000313" key="2">
    <source>
        <dbReference type="EMBL" id="MDQ8206205.1"/>
    </source>
</evidence>
<comment type="caution">
    <text evidence="2">The sequence shown here is derived from an EMBL/GenBank/DDBJ whole genome shotgun (WGS) entry which is preliminary data.</text>
</comment>